<proteinExistence type="inferred from homology"/>
<accession>A0A371P684</accession>
<dbReference type="InterPro" id="IPR023631">
    <property type="entry name" value="Amidase_dom"/>
</dbReference>
<evidence type="ECO:0000313" key="5">
    <source>
        <dbReference type="Proteomes" id="UP000265581"/>
    </source>
</evidence>
<dbReference type="EMBL" id="QUBR01000002">
    <property type="protein sequence ID" value="REK70996.1"/>
    <property type="molecule type" value="Genomic_DNA"/>
</dbReference>
<feature type="domain" description="Amidase" evidence="3">
    <location>
        <begin position="56"/>
        <end position="462"/>
    </location>
</feature>
<comment type="caution">
    <text evidence="4">The sequence shown here is derived from an EMBL/GenBank/DDBJ whole genome shotgun (WGS) entry which is preliminary data.</text>
</comment>
<sequence>MHQPRGSDEPGTEATGEGPGRRYGRQVSLEDAAVVAAGPTRLAELLRSGELTSRRLTELTLAAIAAKDPAINAMVSVFADEALAAADEADRRRAAGESGPLSGIPVVVKDDLDIRGTVTGLGSRAQTSVAASDSDLVAAMRAAGMVIVGTSTLPELAITGFTESERSGITRNPHHLGHTPGGSSGGSAALVAAGAVSIATASDGAGSIRIPAACCGLVGFKPTQGTMPSSGGWHGLSTQGGLAARVVDSALFLDTFGIFGSSLVEAATHDPAPLRIGVSFSAAAATKPAPLDPRVREQVEHAAALLGGAGHRVRAVDVPYPIASKALTVRYLGGIAQAAGRVDDPALLEARTRQIARLGRPFGPRAVAWAVRQGRAWGDSVHDALDVDVLLTPVMSGPAIPVEHWKGRGGLSTVLAMNAFYPYTAQWNHAGVPAVSMPMGSTDEGLPLAVQLIARRGDDARLMALAGQLERLEVSRDQVS</sequence>
<dbReference type="PANTHER" id="PTHR11895">
    <property type="entry name" value="TRANSAMIDASE"/>
    <property type="match status" value="1"/>
</dbReference>
<evidence type="ECO:0000256" key="2">
    <source>
        <dbReference type="SAM" id="MobiDB-lite"/>
    </source>
</evidence>
<dbReference type="InterPro" id="IPR036928">
    <property type="entry name" value="AS_sf"/>
</dbReference>
<dbReference type="GO" id="GO:0003824">
    <property type="term" value="F:catalytic activity"/>
    <property type="evidence" value="ECO:0007669"/>
    <property type="project" value="InterPro"/>
</dbReference>
<name>A0A371P684_9ACTN</name>
<evidence type="ECO:0000313" key="4">
    <source>
        <dbReference type="EMBL" id="REK70996.1"/>
    </source>
</evidence>
<evidence type="ECO:0000256" key="1">
    <source>
        <dbReference type="ARBA" id="ARBA00009199"/>
    </source>
</evidence>
<gene>
    <name evidence="4" type="ORF">DX116_18170</name>
</gene>
<dbReference type="PROSITE" id="PS00571">
    <property type="entry name" value="AMIDASES"/>
    <property type="match status" value="1"/>
</dbReference>
<dbReference type="SUPFAM" id="SSF75304">
    <property type="entry name" value="Amidase signature (AS) enzymes"/>
    <property type="match status" value="1"/>
</dbReference>
<organism evidence="4 5">
    <name type="scientific">Aeromicrobium endophyticum</name>
    <dbReference type="NCBI Taxonomy" id="2292704"/>
    <lineage>
        <taxon>Bacteria</taxon>
        <taxon>Bacillati</taxon>
        <taxon>Actinomycetota</taxon>
        <taxon>Actinomycetes</taxon>
        <taxon>Propionibacteriales</taxon>
        <taxon>Nocardioidaceae</taxon>
        <taxon>Aeromicrobium</taxon>
    </lineage>
</organism>
<comment type="similarity">
    <text evidence="1">Belongs to the amidase family.</text>
</comment>
<feature type="region of interest" description="Disordered" evidence="2">
    <location>
        <begin position="1"/>
        <end position="23"/>
    </location>
</feature>
<dbReference type="AlphaFoldDB" id="A0A371P684"/>
<dbReference type="Gene3D" id="3.90.1300.10">
    <property type="entry name" value="Amidase signature (AS) domain"/>
    <property type="match status" value="1"/>
</dbReference>
<dbReference type="InterPro" id="IPR020556">
    <property type="entry name" value="Amidase_CS"/>
</dbReference>
<reference evidence="4 5" key="1">
    <citation type="submission" date="2018-08" db="EMBL/GenBank/DDBJ databases">
        <title>Aeromicrobium sp. M2KJ-4, whole genome shotgun sequence.</title>
        <authorList>
            <person name="Tuo L."/>
        </authorList>
    </citation>
    <scope>NUCLEOTIDE SEQUENCE [LARGE SCALE GENOMIC DNA]</scope>
    <source>
        <strain evidence="4 5">M2KJ-4</strain>
    </source>
</reference>
<keyword evidence="5" id="KW-1185">Reference proteome</keyword>
<evidence type="ECO:0000259" key="3">
    <source>
        <dbReference type="Pfam" id="PF01425"/>
    </source>
</evidence>
<protein>
    <recommendedName>
        <fullName evidence="3">Amidase domain-containing protein</fullName>
    </recommendedName>
</protein>
<dbReference type="PANTHER" id="PTHR11895:SF7">
    <property type="entry name" value="GLUTAMYL-TRNA(GLN) AMIDOTRANSFERASE SUBUNIT A, MITOCHONDRIAL"/>
    <property type="match status" value="1"/>
</dbReference>
<dbReference type="InterPro" id="IPR000120">
    <property type="entry name" value="Amidase"/>
</dbReference>
<dbReference type="Proteomes" id="UP000265581">
    <property type="component" value="Unassembled WGS sequence"/>
</dbReference>
<dbReference type="Pfam" id="PF01425">
    <property type="entry name" value="Amidase"/>
    <property type="match status" value="1"/>
</dbReference>